<feature type="region of interest" description="Disordered" evidence="1">
    <location>
        <begin position="233"/>
        <end position="393"/>
    </location>
</feature>
<feature type="compositionally biased region" description="Low complexity" evidence="1">
    <location>
        <begin position="591"/>
        <end position="600"/>
    </location>
</feature>
<dbReference type="Proteomes" id="UP000298327">
    <property type="component" value="Unassembled WGS sequence"/>
</dbReference>
<feature type="compositionally biased region" description="Basic and acidic residues" evidence="1">
    <location>
        <begin position="377"/>
        <end position="388"/>
    </location>
</feature>
<dbReference type="EMBL" id="SEOQ01001371">
    <property type="protein sequence ID" value="TFY52107.1"/>
    <property type="molecule type" value="Genomic_DNA"/>
</dbReference>
<sequence length="600" mass="64835">LSYSASTRSSHYSGVSHPYPYPQQQQYQTTADRRSSYASSYAPGPQSYLSPQPIPEYQQSYYSQSPPAPYPPYQQPYSQPYPNNHAAPSVHSHSHSHSITSNPHAHGIVAPIPQPEEPPDASLDALQRAGLTPAQAYQAQVYQTTPAGPRPPFNNYNGRPDVPRLGVNIDADNGRLGLDFAEDSNSSSPSDESASELPWARSPHSHSSPAPRKAGEMLTSPALSVAYTHQHPHYPNAYGYQQPSPSLHPHSSRHSVSPMLGPQDARSIRSATSDQSSNYVPYPNPSPHASPPPPPSYNGTTRPYPLQLNTAMMHQQPRASPSSSTVTHTTSEMTSGSSAVVPTTAATTTSRRSSESSRTVPINMPAMNSAVAGGSLRVRDRTSQDRARSMSAATGATHIRAALLNDQHQQLHYHDSTPSPSSRHRPSLPPLPHSPTASPRPRRTPIVYPALLSRVAAAFRARITLADRVKDGLTYTAAFDGRQAVDKLAYIIKTTDRNLALLLGRALDAQKWFHAVTYDHRLRDNAGDLYQFRTGVVSPFVSAETVQVHVQGDAARDKALPVRPGSAVTHNSESPSNEPSTESDGKDAAPRESPSAPAPA</sequence>
<dbReference type="SMART" id="SM00049">
    <property type="entry name" value="DEP"/>
    <property type="match status" value="1"/>
</dbReference>
<feature type="non-terminal residue" evidence="3">
    <location>
        <position position="1"/>
    </location>
</feature>
<feature type="compositionally biased region" description="Polar residues" evidence="1">
    <location>
        <begin position="297"/>
        <end position="319"/>
    </location>
</feature>
<evidence type="ECO:0000256" key="1">
    <source>
        <dbReference type="SAM" id="MobiDB-lite"/>
    </source>
</evidence>
<feature type="region of interest" description="Disordered" evidence="1">
    <location>
        <begin position="410"/>
        <end position="443"/>
    </location>
</feature>
<dbReference type="PANTHER" id="PTHR46572">
    <property type="entry name" value="RHO1 GDP-GTP EXCHANGE PROTEIN 1-RELATED"/>
    <property type="match status" value="1"/>
</dbReference>
<dbReference type="InterPro" id="IPR052233">
    <property type="entry name" value="Rho-type_GEFs"/>
</dbReference>
<gene>
    <name evidence="3" type="ORF">EVG20_g10702</name>
</gene>
<dbReference type="GO" id="GO:0035556">
    <property type="term" value="P:intracellular signal transduction"/>
    <property type="evidence" value="ECO:0007669"/>
    <property type="project" value="InterPro"/>
</dbReference>
<name>A0A4Y9XRU0_9AGAM</name>
<feature type="compositionally biased region" description="Low complexity" evidence="1">
    <location>
        <begin position="183"/>
        <end position="212"/>
    </location>
</feature>
<accession>A0A4Y9XRU0</accession>
<organism evidence="3 4">
    <name type="scientific">Dentipellis fragilis</name>
    <dbReference type="NCBI Taxonomy" id="205917"/>
    <lineage>
        <taxon>Eukaryota</taxon>
        <taxon>Fungi</taxon>
        <taxon>Dikarya</taxon>
        <taxon>Basidiomycota</taxon>
        <taxon>Agaricomycotina</taxon>
        <taxon>Agaricomycetes</taxon>
        <taxon>Russulales</taxon>
        <taxon>Hericiaceae</taxon>
        <taxon>Dentipellis</taxon>
    </lineage>
</organism>
<proteinExistence type="predicted"/>
<dbReference type="OrthoDB" id="2272012at2759"/>
<feature type="region of interest" description="Disordered" evidence="1">
    <location>
        <begin position="554"/>
        <end position="600"/>
    </location>
</feature>
<feature type="region of interest" description="Disordered" evidence="1">
    <location>
        <begin position="1"/>
        <end position="122"/>
    </location>
</feature>
<feature type="compositionally biased region" description="Pro residues" evidence="1">
    <location>
        <begin position="282"/>
        <end position="296"/>
    </location>
</feature>
<dbReference type="PANTHER" id="PTHR46572:SF2">
    <property type="entry name" value="RHO1 GDP-GTP EXCHANGE PROTEIN 1-RELATED"/>
    <property type="match status" value="1"/>
</dbReference>
<dbReference type="InterPro" id="IPR036390">
    <property type="entry name" value="WH_DNA-bd_sf"/>
</dbReference>
<feature type="compositionally biased region" description="Low complexity" evidence="1">
    <location>
        <begin position="75"/>
        <end position="104"/>
    </location>
</feature>
<protein>
    <recommendedName>
        <fullName evidence="2">DEP domain-containing protein</fullName>
    </recommendedName>
</protein>
<evidence type="ECO:0000313" key="3">
    <source>
        <dbReference type="EMBL" id="TFY52107.1"/>
    </source>
</evidence>
<dbReference type="InterPro" id="IPR000591">
    <property type="entry name" value="DEP_dom"/>
</dbReference>
<reference evidence="3 4" key="1">
    <citation type="submission" date="2019-02" db="EMBL/GenBank/DDBJ databases">
        <title>Genome sequencing of the rare red list fungi Dentipellis fragilis.</title>
        <authorList>
            <person name="Buettner E."/>
            <person name="Kellner H."/>
        </authorList>
    </citation>
    <scope>NUCLEOTIDE SEQUENCE [LARGE SCALE GENOMIC DNA]</scope>
    <source>
        <strain evidence="3 4">DSM 105465</strain>
    </source>
</reference>
<feature type="domain" description="DEP" evidence="2">
    <location>
        <begin position="459"/>
        <end position="534"/>
    </location>
</feature>
<feature type="compositionally biased region" description="Low complexity" evidence="1">
    <location>
        <begin position="571"/>
        <end position="582"/>
    </location>
</feature>
<feature type="compositionally biased region" description="Low complexity" evidence="1">
    <location>
        <begin position="243"/>
        <end position="258"/>
    </location>
</feature>
<dbReference type="AlphaFoldDB" id="A0A4Y9XRU0"/>
<dbReference type="CDD" id="cd04435">
    <property type="entry name" value="DEP_fRom2"/>
    <property type="match status" value="1"/>
</dbReference>
<comment type="caution">
    <text evidence="3">The sequence shown here is derived from an EMBL/GenBank/DDBJ whole genome shotgun (WGS) entry which is preliminary data.</text>
</comment>
<feature type="compositionally biased region" description="Low complexity" evidence="1">
    <location>
        <begin position="55"/>
        <end position="65"/>
    </location>
</feature>
<evidence type="ECO:0000313" key="4">
    <source>
        <dbReference type="Proteomes" id="UP000298327"/>
    </source>
</evidence>
<dbReference type="STRING" id="205917.A0A4Y9XRU0"/>
<feature type="region of interest" description="Disordered" evidence="1">
    <location>
        <begin position="176"/>
        <end position="216"/>
    </location>
</feature>
<dbReference type="Gene3D" id="1.10.10.10">
    <property type="entry name" value="Winged helix-like DNA-binding domain superfamily/Winged helix DNA-binding domain"/>
    <property type="match status" value="1"/>
</dbReference>
<feature type="compositionally biased region" description="Low complexity" evidence="1">
    <location>
        <begin position="1"/>
        <end position="13"/>
    </location>
</feature>
<dbReference type="Pfam" id="PF00610">
    <property type="entry name" value="DEP"/>
    <property type="match status" value="1"/>
</dbReference>
<keyword evidence="4" id="KW-1185">Reference proteome</keyword>
<dbReference type="SUPFAM" id="SSF46785">
    <property type="entry name" value="Winged helix' DNA-binding domain"/>
    <property type="match status" value="1"/>
</dbReference>
<evidence type="ECO:0000259" key="2">
    <source>
        <dbReference type="SMART" id="SM00049"/>
    </source>
</evidence>
<feature type="compositionally biased region" description="Low complexity" evidence="1">
    <location>
        <begin position="320"/>
        <end position="360"/>
    </location>
</feature>
<dbReference type="InterPro" id="IPR036388">
    <property type="entry name" value="WH-like_DNA-bd_sf"/>
</dbReference>